<evidence type="ECO:0000313" key="3">
    <source>
        <dbReference type="EMBL" id="CCZ88059.1"/>
    </source>
</evidence>
<name>R5VJU4_9BACT</name>
<dbReference type="Proteomes" id="UP000018372">
    <property type="component" value="Unassembled WGS sequence"/>
</dbReference>
<protein>
    <submittedName>
        <fullName evidence="3">Phage protein</fullName>
    </submittedName>
</protein>
<comment type="similarity">
    <text evidence="1">Belongs to the N(4)/N(6)-methyltransferase family.</text>
</comment>
<dbReference type="RefSeq" id="WP_022052718.1">
    <property type="nucleotide sequence ID" value="NZ_HF998057.1"/>
</dbReference>
<accession>R5VJU4</accession>
<dbReference type="AlphaFoldDB" id="R5VJU4"/>
<sequence length="188" mass="22144">MKSTLFEINRILSINDSYQAPEKIMKFILENGDEKRKVFSEMSELFRFDFSFDWFHQYFEDEHADRKNNKQDFTPECISKLVSQIIGSDKGFTYEPAAGTGGMLISNWHRNRMKSHPFDYKPNEHLIICDELSDKTVPFLLFNLSIRGISGIVFHGDTIHEQYKKAYILVNRHNSITEYSDVYEYNTT</sequence>
<evidence type="ECO:0000259" key="2">
    <source>
        <dbReference type="Pfam" id="PF02384"/>
    </source>
</evidence>
<dbReference type="GO" id="GO:0003677">
    <property type="term" value="F:DNA binding"/>
    <property type="evidence" value="ECO:0007669"/>
    <property type="project" value="InterPro"/>
</dbReference>
<dbReference type="EMBL" id="CBAT010000199">
    <property type="protein sequence ID" value="CCZ88059.1"/>
    <property type="molecule type" value="Genomic_DNA"/>
</dbReference>
<organism evidence="3 4">
    <name type="scientific">Phocaeicola plebeius CAG:211</name>
    <dbReference type="NCBI Taxonomy" id="1263052"/>
    <lineage>
        <taxon>Bacteria</taxon>
        <taxon>Pseudomonadati</taxon>
        <taxon>Bacteroidota</taxon>
        <taxon>Bacteroidia</taxon>
        <taxon>Bacteroidales</taxon>
        <taxon>Bacteroidaceae</taxon>
        <taxon>Phocaeicola</taxon>
    </lineage>
</organism>
<gene>
    <name evidence="3" type="ORF">BN536_00375</name>
</gene>
<evidence type="ECO:0000256" key="1">
    <source>
        <dbReference type="ARBA" id="ARBA00006594"/>
    </source>
</evidence>
<evidence type="ECO:0000313" key="4">
    <source>
        <dbReference type="Proteomes" id="UP000018372"/>
    </source>
</evidence>
<dbReference type="InterPro" id="IPR029063">
    <property type="entry name" value="SAM-dependent_MTases_sf"/>
</dbReference>
<dbReference type="SUPFAM" id="SSF53335">
    <property type="entry name" value="S-adenosyl-L-methionine-dependent methyltransferases"/>
    <property type="match status" value="1"/>
</dbReference>
<dbReference type="Pfam" id="PF02384">
    <property type="entry name" value="N6_Mtase"/>
    <property type="match status" value="1"/>
</dbReference>
<feature type="domain" description="DNA methylase adenine-specific" evidence="2">
    <location>
        <begin position="65"/>
        <end position="165"/>
    </location>
</feature>
<proteinExistence type="inferred from homology"/>
<reference evidence="3" key="1">
    <citation type="submission" date="2012-11" db="EMBL/GenBank/DDBJ databases">
        <title>Dependencies among metagenomic species, viruses, plasmids and units of genetic variation.</title>
        <authorList>
            <person name="Nielsen H.B."/>
            <person name="Almeida M."/>
            <person name="Juncker A.S."/>
            <person name="Rasmussen S."/>
            <person name="Li J."/>
            <person name="Sunagawa S."/>
            <person name="Plichta D."/>
            <person name="Gautier L."/>
            <person name="Le Chatelier E."/>
            <person name="Peletier E."/>
            <person name="Bonde I."/>
            <person name="Nielsen T."/>
            <person name="Manichanh C."/>
            <person name="Arumugam M."/>
            <person name="Batto J."/>
            <person name="Santos M.B.Q.D."/>
            <person name="Blom N."/>
            <person name="Borruel N."/>
            <person name="Burgdorf K.S."/>
            <person name="Boumezbeur F."/>
            <person name="Casellas F."/>
            <person name="Dore J."/>
            <person name="Guarner F."/>
            <person name="Hansen T."/>
            <person name="Hildebrand F."/>
            <person name="Kaas R.S."/>
            <person name="Kennedy S."/>
            <person name="Kristiansen K."/>
            <person name="Kultima J.R."/>
            <person name="Leonard P."/>
            <person name="Levenez F."/>
            <person name="Lund O."/>
            <person name="Moumen B."/>
            <person name="Le Paslier D."/>
            <person name="Pons N."/>
            <person name="Pedersen O."/>
            <person name="Prifti E."/>
            <person name="Qin J."/>
            <person name="Raes J."/>
            <person name="Tap J."/>
            <person name="Tims S."/>
            <person name="Ussery D.W."/>
            <person name="Yamada T."/>
            <person name="MetaHit consortium"/>
            <person name="Renault P."/>
            <person name="Sicheritz-Ponten T."/>
            <person name="Bork P."/>
            <person name="Wang J."/>
            <person name="Brunak S."/>
            <person name="Ehrlich S.D."/>
        </authorList>
    </citation>
    <scope>NUCLEOTIDE SEQUENCE [LARGE SCALE GENOMIC DNA]</scope>
</reference>
<dbReference type="InterPro" id="IPR003356">
    <property type="entry name" value="DNA_methylase_A-5"/>
</dbReference>
<comment type="caution">
    <text evidence="3">The sequence shown here is derived from an EMBL/GenBank/DDBJ whole genome shotgun (WGS) entry which is preliminary data.</text>
</comment>
<dbReference type="GO" id="GO:0008170">
    <property type="term" value="F:N-methyltransferase activity"/>
    <property type="evidence" value="ECO:0007669"/>
    <property type="project" value="InterPro"/>
</dbReference>
<dbReference type="Gene3D" id="3.40.50.150">
    <property type="entry name" value="Vaccinia Virus protein VP39"/>
    <property type="match status" value="1"/>
</dbReference>